<evidence type="ECO:0000313" key="1">
    <source>
        <dbReference type="EMBL" id="RAI03452.1"/>
    </source>
</evidence>
<keyword evidence="2" id="KW-1185">Reference proteome</keyword>
<gene>
    <name evidence="1" type="ORF">DLJ53_02790</name>
</gene>
<accession>A0A8B2P2T9</accession>
<reference evidence="1 2" key="1">
    <citation type="submission" date="2018-05" db="EMBL/GenBank/DDBJ databases">
        <title>Acuticoccus sediminis sp. nov., isolated from deep-sea sediment of Indian Ocean.</title>
        <authorList>
            <person name="Liu X."/>
            <person name="Lai Q."/>
            <person name="Du Y."/>
            <person name="Sun F."/>
            <person name="Zhang X."/>
            <person name="Wang S."/>
            <person name="Shao Z."/>
        </authorList>
    </citation>
    <scope>NUCLEOTIDE SEQUENCE [LARGE SCALE GENOMIC DNA]</scope>
    <source>
        <strain evidence="1 2">PTG4-2</strain>
    </source>
</reference>
<organism evidence="1 2">
    <name type="scientific">Acuticoccus sediminis</name>
    <dbReference type="NCBI Taxonomy" id="2184697"/>
    <lineage>
        <taxon>Bacteria</taxon>
        <taxon>Pseudomonadati</taxon>
        <taxon>Pseudomonadota</taxon>
        <taxon>Alphaproteobacteria</taxon>
        <taxon>Hyphomicrobiales</taxon>
        <taxon>Amorphaceae</taxon>
        <taxon>Acuticoccus</taxon>
    </lineage>
</organism>
<name>A0A8B2P2T9_9HYPH</name>
<dbReference type="Proteomes" id="UP000249590">
    <property type="component" value="Unassembled WGS sequence"/>
</dbReference>
<protein>
    <submittedName>
        <fullName evidence="1">Uncharacterized protein</fullName>
    </submittedName>
</protein>
<proteinExistence type="predicted"/>
<dbReference type="EMBL" id="QHHQ01000001">
    <property type="protein sequence ID" value="RAI03452.1"/>
    <property type="molecule type" value="Genomic_DNA"/>
</dbReference>
<sequence length="134" mass="13987">MASEARRGIALGLRRWAAMDEKQADEPPEDGTMRTILAALLVLGAVGTASAQTSITVRPYGDGAGGSGYVGPYGPNLPGVAMFRGRAVPVSPSFAAGGVKVPSYQKIENEQTYSQSQLPILDAWHATLSPGLPF</sequence>
<evidence type="ECO:0000313" key="2">
    <source>
        <dbReference type="Proteomes" id="UP000249590"/>
    </source>
</evidence>
<dbReference type="AlphaFoldDB" id="A0A8B2P2T9"/>
<comment type="caution">
    <text evidence="1">The sequence shown here is derived from an EMBL/GenBank/DDBJ whole genome shotgun (WGS) entry which is preliminary data.</text>
</comment>